<dbReference type="GO" id="GO:0016301">
    <property type="term" value="F:kinase activity"/>
    <property type="evidence" value="ECO:0007669"/>
    <property type="project" value="UniProtKB-KW"/>
</dbReference>
<dbReference type="RefSeq" id="WP_069974735.1">
    <property type="nucleotide sequence ID" value="NZ_CP017269.1"/>
</dbReference>
<dbReference type="InterPro" id="IPR050100">
    <property type="entry name" value="TRAFAC_GTPase_members"/>
</dbReference>
<evidence type="ECO:0000256" key="1">
    <source>
        <dbReference type="ARBA" id="ARBA00012391"/>
    </source>
</evidence>
<dbReference type="KEGG" id="gfe:Gferi_06085"/>
<evidence type="ECO:0000256" key="4">
    <source>
        <dbReference type="ARBA" id="ARBA00022741"/>
    </source>
</evidence>
<dbReference type="EC" id="2.7.7.4" evidence="1"/>
<dbReference type="NCBIfam" id="TIGR02034">
    <property type="entry name" value="CysN"/>
    <property type="match status" value="1"/>
</dbReference>
<dbReference type="PROSITE" id="PS00301">
    <property type="entry name" value="G_TR_1"/>
    <property type="match status" value="1"/>
</dbReference>
<dbReference type="EMBL" id="CP017269">
    <property type="protein sequence ID" value="AOT69169.1"/>
    <property type="molecule type" value="Genomic_DNA"/>
</dbReference>
<proteinExistence type="predicted"/>
<gene>
    <name evidence="8" type="ORF">Gferi_06085</name>
</gene>
<dbReference type="CDD" id="cd04166">
    <property type="entry name" value="CysN_ATPS"/>
    <property type="match status" value="1"/>
</dbReference>
<name>A0A1D8GE37_9FIRM</name>
<evidence type="ECO:0000256" key="5">
    <source>
        <dbReference type="ARBA" id="ARBA00022840"/>
    </source>
</evidence>
<dbReference type="InterPro" id="IPR041757">
    <property type="entry name" value="CysN_GTP-bd"/>
</dbReference>
<dbReference type="GO" id="GO:0005524">
    <property type="term" value="F:ATP binding"/>
    <property type="evidence" value="ECO:0007669"/>
    <property type="project" value="UniProtKB-KW"/>
</dbReference>
<feature type="domain" description="Tr-type G" evidence="7">
    <location>
        <begin position="15"/>
        <end position="225"/>
    </location>
</feature>
<dbReference type="InterPro" id="IPR031157">
    <property type="entry name" value="G_TR_CS"/>
</dbReference>
<dbReference type="Gene3D" id="3.40.50.300">
    <property type="entry name" value="P-loop containing nucleotide triphosphate hydrolases"/>
    <property type="match status" value="2"/>
</dbReference>
<dbReference type="InterPro" id="IPR059117">
    <property type="entry name" value="APS_kinase_dom"/>
</dbReference>
<evidence type="ECO:0000313" key="8">
    <source>
        <dbReference type="EMBL" id="AOT69169.1"/>
    </source>
</evidence>
<accession>A0A1D8GE37</accession>
<dbReference type="GO" id="GO:0004781">
    <property type="term" value="F:sulfate adenylyltransferase (ATP) activity"/>
    <property type="evidence" value="ECO:0007669"/>
    <property type="project" value="UniProtKB-EC"/>
</dbReference>
<dbReference type="InterPro" id="IPR000795">
    <property type="entry name" value="T_Tr_GTP-bd_dom"/>
</dbReference>
<dbReference type="GO" id="GO:0006790">
    <property type="term" value="P:sulfur compound metabolic process"/>
    <property type="evidence" value="ECO:0007669"/>
    <property type="project" value="InterPro"/>
</dbReference>
<reference evidence="8 9" key="1">
    <citation type="submission" date="2016-09" db="EMBL/GenBank/DDBJ databases">
        <title>Genomic analysis reveals versatility of anaerobic energy metabolism of Geosporobacter ferrireducens IRF9 of phylum Firmicutes.</title>
        <authorList>
            <person name="Kim S.-J."/>
        </authorList>
    </citation>
    <scope>NUCLEOTIDE SEQUENCE [LARGE SCALE GENOMIC DNA]</scope>
    <source>
        <strain evidence="8 9">IRF9</strain>
    </source>
</reference>
<dbReference type="SUPFAM" id="SSF50465">
    <property type="entry name" value="EF-Tu/eEF-1alpha/eIF2-gamma C-terminal domain"/>
    <property type="match status" value="1"/>
</dbReference>
<evidence type="ECO:0000313" key="9">
    <source>
        <dbReference type="Proteomes" id="UP000095743"/>
    </source>
</evidence>
<dbReference type="Pfam" id="PF22594">
    <property type="entry name" value="GTP-eEF1A_C"/>
    <property type="match status" value="1"/>
</dbReference>
<keyword evidence="5" id="KW-0067">ATP-binding</keyword>
<keyword evidence="4" id="KW-0547">Nucleotide-binding</keyword>
<dbReference type="Proteomes" id="UP000095743">
    <property type="component" value="Chromosome"/>
</dbReference>
<dbReference type="PRINTS" id="PR00315">
    <property type="entry name" value="ELONGATNFCT"/>
</dbReference>
<keyword evidence="8" id="KW-0418">Kinase</keyword>
<dbReference type="STRING" id="1424294.Gferi_06085"/>
<dbReference type="InterPro" id="IPR009001">
    <property type="entry name" value="Transl_elong_EF1A/Init_IF2_C"/>
</dbReference>
<dbReference type="SUPFAM" id="SSF52540">
    <property type="entry name" value="P-loop containing nucleoside triphosphate hydrolases"/>
    <property type="match status" value="1"/>
</dbReference>
<organism evidence="8 9">
    <name type="scientific">Geosporobacter ferrireducens</name>
    <dbReference type="NCBI Taxonomy" id="1424294"/>
    <lineage>
        <taxon>Bacteria</taxon>
        <taxon>Bacillati</taxon>
        <taxon>Bacillota</taxon>
        <taxon>Clostridia</taxon>
        <taxon>Peptostreptococcales</taxon>
        <taxon>Thermotaleaceae</taxon>
        <taxon>Geosporobacter</taxon>
    </lineage>
</organism>
<keyword evidence="6" id="KW-0342">GTP-binding</keyword>
<dbReference type="Gene3D" id="2.40.30.10">
    <property type="entry name" value="Translation factors"/>
    <property type="match status" value="2"/>
</dbReference>
<evidence type="ECO:0000256" key="3">
    <source>
        <dbReference type="ARBA" id="ARBA00022695"/>
    </source>
</evidence>
<dbReference type="InterPro" id="IPR027417">
    <property type="entry name" value="P-loop_NTPase"/>
</dbReference>
<dbReference type="NCBIfam" id="TIGR00231">
    <property type="entry name" value="small_GTP"/>
    <property type="match status" value="1"/>
</dbReference>
<evidence type="ECO:0000256" key="6">
    <source>
        <dbReference type="ARBA" id="ARBA00023134"/>
    </source>
</evidence>
<evidence type="ECO:0000259" key="7">
    <source>
        <dbReference type="PROSITE" id="PS51722"/>
    </source>
</evidence>
<dbReference type="SUPFAM" id="SSF50447">
    <property type="entry name" value="Translation proteins"/>
    <property type="match status" value="1"/>
</dbReference>
<evidence type="ECO:0000256" key="2">
    <source>
        <dbReference type="ARBA" id="ARBA00022679"/>
    </source>
</evidence>
<dbReference type="InterPro" id="IPR009000">
    <property type="entry name" value="Transl_B-barrel_sf"/>
</dbReference>
<dbReference type="InterPro" id="IPR011779">
    <property type="entry name" value="SO4_adenylTrfase_lsu"/>
</dbReference>
<keyword evidence="9" id="KW-1185">Reference proteome</keyword>
<keyword evidence="3" id="KW-0548">Nucleotidyltransferase</keyword>
<dbReference type="PROSITE" id="PS51722">
    <property type="entry name" value="G_TR_2"/>
    <property type="match status" value="1"/>
</dbReference>
<dbReference type="InterPro" id="IPR054696">
    <property type="entry name" value="GTP-eEF1A_C"/>
</dbReference>
<dbReference type="GO" id="GO:0003924">
    <property type="term" value="F:GTPase activity"/>
    <property type="evidence" value="ECO:0007669"/>
    <property type="project" value="InterPro"/>
</dbReference>
<dbReference type="AlphaFoldDB" id="A0A1D8GE37"/>
<dbReference type="OrthoDB" id="9804504at2"/>
<dbReference type="GO" id="GO:0005525">
    <property type="term" value="F:GTP binding"/>
    <property type="evidence" value="ECO:0007669"/>
    <property type="project" value="UniProtKB-KW"/>
</dbReference>
<dbReference type="Pfam" id="PF01583">
    <property type="entry name" value="APS_kinase"/>
    <property type="match status" value="1"/>
</dbReference>
<protein>
    <recommendedName>
        <fullName evidence="1">sulfate adenylyltransferase</fullName>
        <ecNumber evidence="1">2.7.7.4</ecNumber>
    </recommendedName>
</protein>
<dbReference type="InterPro" id="IPR005225">
    <property type="entry name" value="Small_GTP-bd"/>
</dbReference>
<sequence length="612" mass="69492">MHNNQNRSESAKIINENMNIVIVGHVDHGKSTIIGRLLADTNSLPEGKLEQVKETCRRNAKPFEYAFLLDALKDEQAQGITIDTARVFFKTKKRKYIIIDAPGHIEFLKNMVTGAARAEAALLVIDAQEGIMENSKRHGYLLSMLGIKQVVVLVNKMDLIDYNQRRYEQIVEEYRAFLSQIGVEADLFIPISGFMGDNVASISNKMPWYNGNTVLEKLDLLNNQKGVKDQVFRMPVQSIYKFTAGGDDRRIIAGTIDTGKIRVGNEVIFYPSGKKSKVKSIERFNASRINEDIAGSATGFTLEEQIYVTRGELACIIDERKPEVSTRIKTKLFWLGKENLSSNRGYYIKVGTQRVRADLEEVITVLDASTLSTTTRQYVQRHEVAEVIFKLEKEIAFDRAENLTETSRFVLVDNYEISGGGIVVDSLEDGKDWLREKVDRRNIKWIESAVTKEERGIRYAQKPIMILISGKKELGKKDIARYIERGLFIEGRNVYYLGIGNVLYGIDADIKEENSMEDREAHFRRFAEISNIMLDAGDILIATADDIQESDMNIINTVIDSSDVKLLWVGAVNDHNLPIALHVEENEIKEEIYLKVKKMLLDAKVLFDPLNY</sequence>
<keyword evidence="2" id="KW-0808">Transferase</keyword>
<dbReference type="PANTHER" id="PTHR23115">
    <property type="entry name" value="TRANSLATION FACTOR"/>
    <property type="match status" value="1"/>
</dbReference>
<dbReference type="Pfam" id="PF00009">
    <property type="entry name" value="GTP_EFTU"/>
    <property type="match status" value="1"/>
</dbReference>